<proteinExistence type="predicted"/>
<name>A0A076MQ35_AMYME</name>
<keyword evidence="2" id="KW-0223">Dioxygenase</keyword>
<dbReference type="PANTHER" id="PTHR36437">
    <property type="entry name" value="GLYOXALASE/BLEOMYCIN RESISTANCE PROTEIN/DIOXYGENASE"/>
    <property type="match status" value="1"/>
</dbReference>
<dbReference type="Pfam" id="PF00903">
    <property type="entry name" value="Glyoxalase"/>
    <property type="match status" value="1"/>
</dbReference>
<dbReference type="OrthoDB" id="9794917at2"/>
<dbReference type="PATRIC" id="fig|1068978.7.peg.997"/>
<evidence type="ECO:0000313" key="2">
    <source>
        <dbReference type="EMBL" id="AIJ21046.1"/>
    </source>
</evidence>
<keyword evidence="3" id="KW-1185">Reference proteome</keyword>
<evidence type="ECO:0000313" key="3">
    <source>
        <dbReference type="Proteomes" id="UP000062973"/>
    </source>
</evidence>
<dbReference type="PANTHER" id="PTHR36437:SF2">
    <property type="entry name" value="GLYOXALASE_BLEOMYCIN RESISTANCE PROTEIN_DIOXYGENASE"/>
    <property type="match status" value="1"/>
</dbReference>
<dbReference type="InterPro" id="IPR037523">
    <property type="entry name" value="VOC_core"/>
</dbReference>
<keyword evidence="2" id="KW-0560">Oxidoreductase</keyword>
<dbReference type="InterPro" id="IPR029068">
    <property type="entry name" value="Glyas_Bleomycin-R_OHBP_Dase"/>
</dbReference>
<protein>
    <submittedName>
        <fullName evidence="2">Glyoxalase/bleomycin resistance protein/dioxygenase</fullName>
    </submittedName>
</protein>
<dbReference type="Gene3D" id="3.10.180.10">
    <property type="entry name" value="2,3-Dihydroxybiphenyl 1,2-Dioxygenase, domain 1"/>
    <property type="match status" value="1"/>
</dbReference>
<gene>
    <name evidence="2" type="ORF">AMETH_0954</name>
</gene>
<accession>A0A076MQ35</accession>
<dbReference type="KEGG" id="amq:AMETH_0954"/>
<evidence type="ECO:0000259" key="1">
    <source>
        <dbReference type="PROSITE" id="PS51819"/>
    </source>
</evidence>
<dbReference type="SUPFAM" id="SSF54593">
    <property type="entry name" value="Glyoxalase/Bleomycin resistance protein/Dihydroxybiphenyl dioxygenase"/>
    <property type="match status" value="1"/>
</dbReference>
<organism evidence="2 3">
    <name type="scientific">Amycolatopsis methanolica 239</name>
    <dbReference type="NCBI Taxonomy" id="1068978"/>
    <lineage>
        <taxon>Bacteria</taxon>
        <taxon>Bacillati</taxon>
        <taxon>Actinomycetota</taxon>
        <taxon>Actinomycetes</taxon>
        <taxon>Pseudonocardiales</taxon>
        <taxon>Pseudonocardiaceae</taxon>
        <taxon>Amycolatopsis</taxon>
        <taxon>Amycolatopsis methanolica group</taxon>
    </lineage>
</organism>
<dbReference type="RefSeq" id="WP_017986910.1">
    <property type="nucleotide sequence ID" value="NZ_AQUL01000001.1"/>
</dbReference>
<dbReference type="EMBL" id="CP009110">
    <property type="protein sequence ID" value="AIJ21046.1"/>
    <property type="molecule type" value="Genomic_DNA"/>
</dbReference>
<dbReference type="AlphaFoldDB" id="A0A076MQ35"/>
<dbReference type="InterPro" id="IPR004360">
    <property type="entry name" value="Glyas_Fos-R_dOase_dom"/>
</dbReference>
<dbReference type="Proteomes" id="UP000062973">
    <property type="component" value="Chromosome"/>
</dbReference>
<sequence>MITHLHSATILVGDQEEALRFYVGTLGWEKREDLRFGPVHRFLSVAPPGAVTSIVLGQPEVYAREVVPGGTGITMMTPDVAAAHAEMSARGVPFAGQPQVMPWGTKATWFADPFGNEYFLLEG</sequence>
<dbReference type="eggNOG" id="COG0346">
    <property type="taxonomic scope" value="Bacteria"/>
</dbReference>
<reference evidence="2 3" key="1">
    <citation type="submission" date="2014-07" db="EMBL/GenBank/DDBJ databases">
        <title>Whole Genome Sequence of the Amycolatopsis methanolica 239.</title>
        <authorList>
            <person name="Tang B."/>
        </authorList>
    </citation>
    <scope>NUCLEOTIDE SEQUENCE [LARGE SCALE GENOMIC DNA]</scope>
    <source>
        <strain evidence="2 3">239</strain>
    </source>
</reference>
<dbReference type="STRING" id="1068978.AMETH_0954"/>
<feature type="domain" description="VOC" evidence="1">
    <location>
        <begin position="4"/>
        <end position="123"/>
    </location>
</feature>
<dbReference type="PROSITE" id="PS51819">
    <property type="entry name" value="VOC"/>
    <property type="match status" value="1"/>
</dbReference>
<dbReference type="HOGENOM" id="CLU_160046_0_0_11"/>
<dbReference type="GO" id="GO:0051213">
    <property type="term" value="F:dioxygenase activity"/>
    <property type="evidence" value="ECO:0007669"/>
    <property type="project" value="UniProtKB-KW"/>
</dbReference>